<dbReference type="EC" id="4.2.1.-" evidence="5"/>
<dbReference type="PANTHER" id="PTHR30548:SF5">
    <property type="entry name" value="SUBUNIT OF OXYGEN-SENSITIVE 2-HYDROXYISOCAPROYL-COA DEHYDRATASE"/>
    <property type="match status" value="1"/>
</dbReference>
<dbReference type="Gene3D" id="3.40.50.11890">
    <property type="match status" value="1"/>
</dbReference>
<dbReference type="PANTHER" id="PTHR30548">
    <property type="entry name" value="2-HYDROXYGLUTARYL-COA DEHYDRATASE, D-COMPONENT-RELATED"/>
    <property type="match status" value="1"/>
</dbReference>
<dbReference type="Gene3D" id="3.40.50.11900">
    <property type="match status" value="1"/>
</dbReference>
<gene>
    <name evidence="5" type="primary">fldC</name>
    <name evidence="5" type="ORF">SCFA_1550002</name>
</gene>
<evidence type="ECO:0000256" key="4">
    <source>
        <dbReference type="ARBA" id="ARBA00023014"/>
    </source>
</evidence>
<reference evidence="5" key="1">
    <citation type="submission" date="2019-03" db="EMBL/GenBank/DDBJ databases">
        <authorList>
            <person name="Hao L."/>
        </authorList>
    </citation>
    <scope>NUCLEOTIDE SEQUENCE</scope>
</reference>
<dbReference type="GO" id="GO:0046872">
    <property type="term" value="F:metal ion binding"/>
    <property type="evidence" value="ECO:0007669"/>
    <property type="project" value="UniProtKB-KW"/>
</dbReference>
<keyword evidence="4" id="KW-0411">Iron-sulfur</keyword>
<keyword evidence="5" id="KW-0456">Lyase</keyword>
<keyword evidence="2" id="KW-0479">Metal-binding</keyword>
<sequence>MDILNEFIEVAADPGAYARRIRASGRSVIGYYCSYAPEEIIHAAGLHPIRLFGTGGDSGIADRHLQAYCCSLVRGALAESLTGRLDYLDGTVFPHTCDSIQRLSDIWRLNTSHGFFADVVLPVKLTGENARKYLIDVLQRFKRDLESYFDLVITEESMRSSIRTFNTIRSYLSEIYELKSRNPGIISGQELFSIVRTSMVMDRDVLRDKLQTLLQELRESVPGREGRGRRLMLVGNACNHPDIYELIERSGGQVVWDDLCTGTRWFSGAIREEGDPIAAIADRLFERQVCPSKHKSPTARGELLASQARKHGVEGVIFLYLKFCDPHSFDYPYLKECFKDMGIPSMLLEIEDSLPPEGQILTRIETFTQMLGPKTGAVHAETSQTGREG</sequence>
<dbReference type="GO" id="GO:0051536">
    <property type="term" value="F:iron-sulfur cluster binding"/>
    <property type="evidence" value="ECO:0007669"/>
    <property type="project" value="UniProtKB-KW"/>
</dbReference>
<evidence type="ECO:0000256" key="3">
    <source>
        <dbReference type="ARBA" id="ARBA00023004"/>
    </source>
</evidence>
<dbReference type="Gene3D" id="1.20.1270.370">
    <property type="match status" value="1"/>
</dbReference>
<comment type="similarity">
    <text evidence="1">Belongs to the FldB/FldC dehydratase alpha/beta subunit family.</text>
</comment>
<name>A0A485LWY8_9ZZZZ</name>
<keyword evidence="3" id="KW-0408">Iron</keyword>
<dbReference type="EMBL" id="CAADRM010000063">
    <property type="protein sequence ID" value="VFU12999.1"/>
    <property type="molecule type" value="Genomic_DNA"/>
</dbReference>
<dbReference type="Pfam" id="PF06050">
    <property type="entry name" value="HGD-D"/>
    <property type="match status" value="1"/>
</dbReference>
<evidence type="ECO:0000313" key="5">
    <source>
        <dbReference type="EMBL" id="VFU12999.1"/>
    </source>
</evidence>
<evidence type="ECO:0000256" key="1">
    <source>
        <dbReference type="ARBA" id="ARBA00005806"/>
    </source>
</evidence>
<proteinExistence type="inferred from homology"/>
<dbReference type="InterPro" id="IPR010327">
    <property type="entry name" value="FldB/FldC_alpha/beta"/>
</dbReference>
<protein>
    <submittedName>
        <fullName evidence="5">R-phenyllactate dehydratase beta subunit</fullName>
        <ecNumber evidence="5">4.2.1.-</ecNumber>
    </submittedName>
</protein>
<dbReference type="AlphaFoldDB" id="A0A485LWY8"/>
<dbReference type="GO" id="GO:0016829">
    <property type="term" value="F:lyase activity"/>
    <property type="evidence" value="ECO:0007669"/>
    <property type="project" value="UniProtKB-KW"/>
</dbReference>
<organism evidence="5">
    <name type="scientific">anaerobic digester metagenome</name>
    <dbReference type="NCBI Taxonomy" id="1263854"/>
    <lineage>
        <taxon>unclassified sequences</taxon>
        <taxon>metagenomes</taxon>
        <taxon>ecological metagenomes</taxon>
    </lineage>
</organism>
<accession>A0A485LWY8</accession>
<evidence type="ECO:0000256" key="2">
    <source>
        <dbReference type="ARBA" id="ARBA00022723"/>
    </source>
</evidence>